<keyword evidence="2" id="KW-1185">Reference proteome</keyword>
<name>A0A401LRG7_9BACE</name>
<evidence type="ECO:0000313" key="1">
    <source>
        <dbReference type="EMBL" id="GCB34061.1"/>
    </source>
</evidence>
<dbReference type="AlphaFoldDB" id="A0A401LRG7"/>
<dbReference type="Proteomes" id="UP000288079">
    <property type="component" value="Unassembled WGS sequence"/>
</dbReference>
<dbReference type="EMBL" id="BHWB01000002">
    <property type="protein sequence ID" value="GCB34061.1"/>
    <property type="molecule type" value="Genomic_DNA"/>
</dbReference>
<comment type="caution">
    <text evidence="1">The sequence shown here is derived from an EMBL/GenBank/DDBJ whole genome shotgun (WGS) entry which is preliminary data.</text>
</comment>
<organism evidence="1 2">
    <name type="scientific">Bacteroides faecalis</name>
    <dbReference type="NCBI Taxonomy" id="2447885"/>
    <lineage>
        <taxon>Bacteria</taxon>
        <taxon>Pseudomonadati</taxon>
        <taxon>Bacteroidota</taxon>
        <taxon>Bacteroidia</taxon>
        <taxon>Bacteroidales</taxon>
        <taxon>Bacteroidaceae</taxon>
        <taxon>Bacteroides</taxon>
    </lineage>
</organism>
<accession>A0A401LRG7</accession>
<sequence>MQICKFILLSLVLVLISCKNEYVLDDIENIPELRNAILESEKYMKKIEVLPAYSGRCYAEFGNLRLEKIGLIYSTLNYDPNDSIREGRFNPNWQADVDTVQNIPGLNPEEWQELKRNIKVLGKYGISGSEQIAYHDDNFEFYIYYYKFDKYIKIGPIAFLAVLSEKQTQTKDFKKKFIIMDKKEDLYLLISSDRN</sequence>
<reference evidence="1 2" key="1">
    <citation type="submission" date="2018-10" db="EMBL/GenBank/DDBJ databases">
        <title>Draft Genome Sequence of Bacteroides sp. KCTC 15687.</title>
        <authorList>
            <person name="Yu S.Y."/>
            <person name="Kim J.S."/>
            <person name="Oh B.S."/>
            <person name="Park S.H."/>
            <person name="Kang S.W."/>
            <person name="Park J.E."/>
            <person name="Choi S.H."/>
            <person name="Han K.I."/>
            <person name="Lee K.C."/>
            <person name="Eom M.K."/>
            <person name="Suh M.K."/>
            <person name="Lee D.H."/>
            <person name="Yoon H."/>
            <person name="Kim B."/>
            <person name="Yang S.J."/>
            <person name="Lee J.S."/>
            <person name="Lee J.H."/>
        </authorList>
    </citation>
    <scope>NUCLEOTIDE SEQUENCE [LARGE SCALE GENOMIC DNA]</scope>
    <source>
        <strain evidence="1 2">KCTC 15687</strain>
    </source>
</reference>
<gene>
    <name evidence="1" type="ORF">KGMB02408_10060</name>
</gene>
<protein>
    <submittedName>
        <fullName evidence="1">Uncharacterized protein</fullName>
    </submittedName>
</protein>
<dbReference type="PROSITE" id="PS51257">
    <property type="entry name" value="PROKAR_LIPOPROTEIN"/>
    <property type="match status" value="1"/>
</dbReference>
<proteinExistence type="predicted"/>
<evidence type="ECO:0000313" key="2">
    <source>
        <dbReference type="Proteomes" id="UP000288079"/>
    </source>
</evidence>